<evidence type="ECO:0000313" key="1">
    <source>
        <dbReference type="EMBL" id="KAI0093390.1"/>
    </source>
</evidence>
<gene>
    <name evidence="1" type="ORF">BDY19DRAFT_990034</name>
</gene>
<keyword evidence="2" id="KW-1185">Reference proteome</keyword>
<comment type="caution">
    <text evidence="1">The sequence shown here is derived from an EMBL/GenBank/DDBJ whole genome shotgun (WGS) entry which is preliminary data.</text>
</comment>
<sequence>MEPSSIAEQRATAVAKLKRAASLPRMKDGRRPPMHVEAVSEGERADETDRPDEDSGQGSDGGPRDSPEAPEVSEGGGRSDALSNVEDPERGRQQEQVAETVVVSVMDDKTEDSKSFTEQTERPSTPGRKRRSRSRARSRGSKDLRLKTKTPPPVNNESSADEYGLEDAPSAPPVISSPIPSHFPAFQGTQFLRSPISPGPGMFYPGTTPSTPMLPSLEQIQKGIGLFRSNSVGAARMLAMHKLTAGAEGASFDPTFGLQSQTPLGRNNTVSGGERIAVRTNLLRRLGERVEKADVDQTSAGEEIVRPTTPGTSRRRKRRSRRSAVLDDRDERDREQPSTTPTTPVVPASPLPNASFNQRPSMPELVGTPVQQLAEAPVLPPMGGRGVVIEDEDEDADGHPSGQAYGLPSTPARRAGLRLPHASDTPDKEHPFPASPFATPLREKPFLEEDEEADGYRSLPVRAPSRNAANELSWIAEAVPRMPIHDDEDDEGGDADEEREQEEHEEQEEQDDQDDQEDREEQEEQGPDQPPPEIEQEEQEEIDTRPSDDRSEHSYYGTSPDLTSVSKDLVIEVETSPELSPSHMPPSPASVMALSFAQTNDTPASARPSPRTYPMRLSVATPALQSEPSPSTTGFPDWDETRPEIAQKRTGEGVAGTWDRIKNVLTRSNSSGGRRSRTNSISARDRRNNTDSSVSRESRGSLTSPKGDRNSELAQQTQLLMQSPSASASILSLSPQGVPHTPMSPVPPASSADLLKYADSKLFPFPGIKQLEEQRNKAKGISSASSPDLILAPNGIEQIPSTSSASSATTKSPELFRERKVSHQASDTRLLAKFTGLSPLSPIAIVPSSSSNDYFSLSSTTTTNSGGSLGSALSKLPTNREGVRKWLTAKKIFSSQHSTPTTPSIPLASPPISPPADLKPRVAMKKPSLSDLLSSTRKESDGSDWEDIGVEKSNTPTSATSPLKLGKQSLKDDSKAIEVHVDVTESTGRDQYPQPAQSPRVIQANHAAEFSPLSSPPELLSSTTPDPLSSLDEYPTLSTSDSQSSSSDSPGMHHPLQTDKAGVIMARLEEALGRGSKSSIWPIAIDDPPRKLVLCSPVLQVANANTVKDRFLFLFNDLLVIAKPVVPEQDILLDTTKPTPMDRKFVVKSVVLLRNVKFNADREDTYSKVASAAGPMRHPVIRTFVHQFSKDPDQAIIAFFEKCHCRDDPIALGQLIFRTTDLDRMRLGEYLSRRTSKVVLKAYVDSFGFAGMRIDKALRAFLLSLGVPPKASLDYLLDAFASRWFEANAGIVAYQKDLAARLVKAIVQLNEVMHGGIAQTTGMTGYPRRSVISRDFVEAFRRFDPRGQVPDEILDKIYAAIRRERLSQARRPTGEVNDHDITIVIKRPIPPRLTYRQQSEPIVLRIPSTDPHLTIQLFGQDLAFEPPELTFVKSPEASFRVTGMSLGPKTVIMRRCGANALAYSGLPLSSPIMVERAFMRNTFQIAFLNHHGEKRKYMFSVEDPLVRHQWTVSLKQNIDAASNPPPPRVEPSGSRFKSQKAVEDLTLKVLQDTLISSEDDFSSPFPSAVDHALARLNGSSASTNGSPNTSYVHSTPNKARRQSKDTITHARSKSRSQVYHRHGLGRWEPDADESEEDGLLRRDISSSQLAGEKAWSGHDLEVICRQNSSLPSLLAYLCLGPSGMDGS</sequence>
<protein>
    <submittedName>
        <fullName evidence="1">Uncharacterized protein</fullName>
    </submittedName>
</protein>
<reference evidence="1" key="1">
    <citation type="journal article" date="2021" name="Environ. Microbiol.">
        <title>Gene family expansions and transcriptome signatures uncover fungal adaptations to wood decay.</title>
        <authorList>
            <person name="Hage H."/>
            <person name="Miyauchi S."/>
            <person name="Viragh M."/>
            <person name="Drula E."/>
            <person name="Min B."/>
            <person name="Chaduli D."/>
            <person name="Navarro D."/>
            <person name="Favel A."/>
            <person name="Norest M."/>
            <person name="Lesage-Meessen L."/>
            <person name="Balint B."/>
            <person name="Merenyi Z."/>
            <person name="de Eugenio L."/>
            <person name="Morin E."/>
            <person name="Martinez A.T."/>
            <person name="Baldrian P."/>
            <person name="Stursova M."/>
            <person name="Martinez M.J."/>
            <person name="Novotny C."/>
            <person name="Magnuson J.K."/>
            <person name="Spatafora J.W."/>
            <person name="Maurice S."/>
            <person name="Pangilinan J."/>
            <person name="Andreopoulos W."/>
            <person name="LaButti K."/>
            <person name="Hundley H."/>
            <person name="Na H."/>
            <person name="Kuo A."/>
            <person name="Barry K."/>
            <person name="Lipzen A."/>
            <person name="Henrissat B."/>
            <person name="Riley R."/>
            <person name="Ahrendt S."/>
            <person name="Nagy L.G."/>
            <person name="Grigoriev I.V."/>
            <person name="Martin F."/>
            <person name="Rosso M.N."/>
        </authorList>
    </citation>
    <scope>NUCLEOTIDE SEQUENCE</scope>
    <source>
        <strain evidence="1">CBS 384.51</strain>
    </source>
</reference>
<dbReference type="Proteomes" id="UP001055072">
    <property type="component" value="Unassembled WGS sequence"/>
</dbReference>
<accession>A0ACB8UGI1</accession>
<dbReference type="EMBL" id="MU274902">
    <property type="protein sequence ID" value="KAI0093390.1"/>
    <property type="molecule type" value="Genomic_DNA"/>
</dbReference>
<proteinExistence type="predicted"/>
<name>A0ACB8UGI1_9APHY</name>
<evidence type="ECO:0000313" key="2">
    <source>
        <dbReference type="Proteomes" id="UP001055072"/>
    </source>
</evidence>
<organism evidence="1 2">
    <name type="scientific">Irpex rosettiformis</name>
    <dbReference type="NCBI Taxonomy" id="378272"/>
    <lineage>
        <taxon>Eukaryota</taxon>
        <taxon>Fungi</taxon>
        <taxon>Dikarya</taxon>
        <taxon>Basidiomycota</taxon>
        <taxon>Agaricomycotina</taxon>
        <taxon>Agaricomycetes</taxon>
        <taxon>Polyporales</taxon>
        <taxon>Irpicaceae</taxon>
        <taxon>Irpex</taxon>
    </lineage>
</organism>